<feature type="region of interest" description="Disordered" evidence="1">
    <location>
        <begin position="1"/>
        <end position="25"/>
    </location>
</feature>
<proteinExistence type="predicted"/>
<evidence type="ECO:0000313" key="2">
    <source>
        <dbReference type="EMBL" id="MEJ8641000.1"/>
    </source>
</evidence>
<dbReference type="Pfam" id="PF07366">
    <property type="entry name" value="SnoaL"/>
    <property type="match status" value="1"/>
</dbReference>
<dbReference type="InterPro" id="IPR009959">
    <property type="entry name" value="Cyclase_SnoaL-like"/>
</dbReference>
<dbReference type="EMBL" id="JBBKAM010000002">
    <property type="protein sequence ID" value="MEJ8641000.1"/>
    <property type="molecule type" value="Genomic_DNA"/>
</dbReference>
<organism evidence="2 3">
    <name type="scientific">Streptomyces caledonius</name>
    <dbReference type="NCBI Taxonomy" id="3134107"/>
    <lineage>
        <taxon>Bacteria</taxon>
        <taxon>Bacillati</taxon>
        <taxon>Actinomycetota</taxon>
        <taxon>Actinomycetes</taxon>
        <taxon>Kitasatosporales</taxon>
        <taxon>Streptomycetaceae</taxon>
        <taxon>Streptomyces</taxon>
    </lineage>
</organism>
<dbReference type="InterPro" id="IPR032710">
    <property type="entry name" value="NTF2-like_dom_sf"/>
</dbReference>
<dbReference type="Gene3D" id="3.10.450.50">
    <property type="match status" value="1"/>
</dbReference>
<evidence type="ECO:0000313" key="3">
    <source>
        <dbReference type="Proteomes" id="UP001382904"/>
    </source>
</evidence>
<comment type="caution">
    <text evidence="2">The sequence shown here is derived from an EMBL/GenBank/DDBJ whole genome shotgun (WGS) entry which is preliminary data.</text>
</comment>
<evidence type="ECO:0000256" key="1">
    <source>
        <dbReference type="SAM" id="MobiDB-lite"/>
    </source>
</evidence>
<feature type="region of interest" description="Disordered" evidence="1">
    <location>
        <begin position="67"/>
        <end position="94"/>
    </location>
</feature>
<dbReference type="Proteomes" id="UP001382904">
    <property type="component" value="Unassembled WGS sequence"/>
</dbReference>
<gene>
    <name evidence="2" type="ORF">WKI68_05080</name>
</gene>
<keyword evidence="3" id="KW-1185">Reference proteome</keyword>
<feature type="compositionally biased region" description="Basic and acidic residues" evidence="1">
    <location>
        <begin position="85"/>
        <end position="94"/>
    </location>
</feature>
<dbReference type="SUPFAM" id="SSF54427">
    <property type="entry name" value="NTF2-like"/>
    <property type="match status" value="1"/>
</dbReference>
<protein>
    <submittedName>
        <fullName evidence="2">Ester cyclase</fullName>
    </submittedName>
</protein>
<reference evidence="2 3" key="1">
    <citation type="submission" date="2024-03" db="EMBL/GenBank/DDBJ databases">
        <title>Novel Streptomyces species of biotechnological and ecological value are a feature of Machair soil.</title>
        <authorList>
            <person name="Prole J.R."/>
            <person name="Goodfellow M."/>
            <person name="Allenby N."/>
            <person name="Ward A.C."/>
        </authorList>
    </citation>
    <scope>NUCLEOTIDE SEQUENCE [LARGE SCALE GENOMIC DNA]</scope>
    <source>
        <strain evidence="2 3">MS1.HAVA.3</strain>
    </source>
</reference>
<name>A0ABU8U005_9ACTN</name>
<accession>A0ABU8U005</accession>
<sequence length="94" mass="10377">MMISTRVSRCWRRTSSPMSPGARPVVRSGELAARARAMWEGFPDLQINVEDMFGADDKVAVRVHFRERTGHLPGSGGDGPAGQLPEHRDLPHRG</sequence>